<dbReference type="InterPro" id="IPR036563">
    <property type="entry name" value="MoaE_sf"/>
</dbReference>
<dbReference type="RefSeq" id="WP_342372937.1">
    <property type="nucleotide sequence ID" value="NZ_CP115965.1"/>
</dbReference>
<dbReference type="Gene3D" id="3.90.1170.40">
    <property type="entry name" value="Molybdopterin biosynthesis MoaE subunit"/>
    <property type="match status" value="1"/>
</dbReference>
<dbReference type="EMBL" id="CP115965">
    <property type="protein sequence ID" value="WZW99162.1"/>
    <property type="molecule type" value="Genomic_DNA"/>
</dbReference>
<organism evidence="1 2">
    <name type="scientific">Propioniciclava soli</name>
    <dbReference type="NCBI Taxonomy" id="2775081"/>
    <lineage>
        <taxon>Bacteria</taxon>
        <taxon>Bacillati</taxon>
        <taxon>Actinomycetota</taxon>
        <taxon>Actinomycetes</taxon>
        <taxon>Propionibacteriales</taxon>
        <taxon>Propionibacteriaceae</taxon>
        <taxon>Propioniciclava</taxon>
    </lineage>
</organism>
<evidence type="ECO:0000313" key="2">
    <source>
        <dbReference type="Proteomes" id="UP001434337"/>
    </source>
</evidence>
<dbReference type="CDD" id="cd00756">
    <property type="entry name" value="MoaE"/>
    <property type="match status" value="1"/>
</dbReference>
<accession>A0ABZ3CAC5</accession>
<reference evidence="1 2" key="1">
    <citation type="journal article" date="2023" name="Environ Microbiome">
        <title>A coral-associated actinobacterium mitigates coral bleaching under heat stress.</title>
        <authorList>
            <person name="Li J."/>
            <person name="Zou Y."/>
            <person name="Li Q."/>
            <person name="Zhang J."/>
            <person name="Bourne D.G."/>
            <person name="Lyu Y."/>
            <person name="Liu C."/>
            <person name="Zhang S."/>
        </authorList>
    </citation>
    <scope>NUCLEOTIDE SEQUENCE [LARGE SCALE GENOMIC DNA]</scope>
    <source>
        <strain evidence="1 2">SCSIO 13291</strain>
    </source>
</reference>
<dbReference type="Proteomes" id="UP001434337">
    <property type="component" value="Chromosome"/>
</dbReference>
<dbReference type="SUPFAM" id="SSF54690">
    <property type="entry name" value="Molybdopterin synthase subunit MoaE"/>
    <property type="match status" value="1"/>
</dbReference>
<keyword evidence="2" id="KW-1185">Reference proteome</keyword>
<sequence length="148" mass="15150">MPVVHTAVTAEVLDADAHHAWVVGPSAGAVVAFHGVIRDHDPEAAGVVTGIDYTAHPDAPAILARLVEEVLATHDAGGEARVAVSHRVGHLGVGELALVCCVASAHRAEAFGVCGAVVEAVKAGLPIWKHQTEATGRRVWSGLGLAES</sequence>
<name>A0ABZ3CAC5_9ACTN</name>
<proteinExistence type="predicted"/>
<dbReference type="InterPro" id="IPR003448">
    <property type="entry name" value="Mopterin_biosynth_MoaE"/>
</dbReference>
<gene>
    <name evidence="1" type="ORF">PCC79_02870</name>
</gene>
<dbReference type="Pfam" id="PF02391">
    <property type="entry name" value="MoaE"/>
    <property type="match status" value="1"/>
</dbReference>
<protein>
    <submittedName>
        <fullName evidence="1">Molybdenum cofactor biosynthesis protein MoaE</fullName>
    </submittedName>
</protein>
<evidence type="ECO:0000313" key="1">
    <source>
        <dbReference type="EMBL" id="WZW99162.1"/>
    </source>
</evidence>
<dbReference type="PANTHER" id="PTHR23404">
    <property type="entry name" value="MOLYBDOPTERIN SYNTHASE RELATED"/>
    <property type="match status" value="1"/>
</dbReference>